<reference evidence="9" key="1">
    <citation type="submission" date="2016-11" db="EMBL/GenBank/DDBJ databases">
        <title>Mesorhizobium oceanicum sp. nov., isolated from deep seawater in South China Sea.</title>
        <authorList>
            <person name="Fu G.-Y."/>
        </authorList>
    </citation>
    <scope>NUCLEOTIDE SEQUENCE [LARGE SCALE GENOMIC DNA]</scope>
    <source>
        <strain evidence="9">B7</strain>
    </source>
</reference>
<dbReference type="PANTHER" id="PTHR18968:SF13">
    <property type="entry name" value="ACETOLACTATE SYNTHASE CATALYTIC SUBUNIT, MITOCHONDRIAL"/>
    <property type="match status" value="1"/>
</dbReference>
<dbReference type="GO" id="GO:0050660">
    <property type="term" value="F:flavin adenine dinucleotide binding"/>
    <property type="evidence" value="ECO:0007669"/>
    <property type="project" value="TreeGrafter"/>
</dbReference>
<dbReference type="CDD" id="cd07035">
    <property type="entry name" value="TPP_PYR_POX_like"/>
    <property type="match status" value="1"/>
</dbReference>
<dbReference type="Gene3D" id="3.40.50.970">
    <property type="match status" value="2"/>
</dbReference>
<dbReference type="Pfam" id="PF00205">
    <property type="entry name" value="TPP_enzyme_M"/>
    <property type="match status" value="1"/>
</dbReference>
<dbReference type="GO" id="GO:0009099">
    <property type="term" value="P:L-valine biosynthetic process"/>
    <property type="evidence" value="ECO:0007669"/>
    <property type="project" value="TreeGrafter"/>
</dbReference>
<dbReference type="PROSITE" id="PS00187">
    <property type="entry name" value="TPP_ENZYMES"/>
    <property type="match status" value="1"/>
</dbReference>
<dbReference type="SUPFAM" id="SSF52467">
    <property type="entry name" value="DHS-like NAD/FAD-binding domain"/>
    <property type="match status" value="1"/>
</dbReference>
<dbReference type="Pfam" id="PF02775">
    <property type="entry name" value="TPP_enzyme_C"/>
    <property type="match status" value="1"/>
</dbReference>
<dbReference type="RefSeq" id="WP_072607895.1">
    <property type="nucleotide sequence ID" value="NZ_CP018171.1"/>
</dbReference>
<dbReference type="GO" id="GO:0003984">
    <property type="term" value="F:acetolactate synthase activity"/>
    <property type="evidence" value="ECO:0007669"/>
    <property type="project" value="TreeGrafter"/>
</dbReference>
<dbReference type="InterPro" id="IPR029035">
    <property type="entry name" value="DHS-like_NAD/FAD-binding_dom"/>
</dbReference>
<evidence type="ECO:0000313" key="9">
    <source>
        <dbReference type="Proteomes" id="UP000182840"/>
    </source>
</evidence>
<dbReference type="AlphaFoldDB" id="A0A1L3SYE1"/>
<dbReference type="SUPFAM" id="SSF52518">
    <property type="entry name" value="Thiamin diphosphate-binding fold (THDP-binding)"/>
    <property type="match status" value="2"/>
</dbReference>
<dbReference type="EMBL" id="CP018171">
    <property type="protein sequence ID" value="APH74439.1"/>
    <property type="molecule type" value="Genomic_DNA"/>
</dbReference>
<sequence length="567" mass="59747">MNSRNNANTLTGAEAMVKMLEAYGVKHVFGLCGDTTLPLYDALHRLDHGITHLLTRDERHAGYMADAYARVTGRPGVCEGPSGGGATYILPGVVEANESSIPVLAINSDVSTTSRGRYPLTELDQVAMFRPLTKWNASLDDAQRLPAMLRRAFREMTTGRPGAVHLALPFDTQKNPVTPDEIWADARHQTFPALAVAPDPAAVEAAADALLQARKAVVMCGGGVVIASAMEALAKLADMLDLPVATTVSGQGSIAETDPRAVGVVGSNGGVPATRAVVDEADLVLYVGCRAGSVTTERWRSPGPDARIVHIDSDPAVIGANYRTDVALAGDARLALEAIATAVARRGGASGNDGVSRAKAAWAAKLAAFDPLAASDEVPIRPERVVATLQRLLDADAIVCADPGTPCPYFSAHYRWPLVGRHFITNRAHGALGFAMGAAIGAHVGRPGVKTVSVMGDGSFGMSVGELETVVRYRMPITFVTLSNSVFGWIKAGQRSGFGARFHNVDFTRTDHAAVAAAYGLKSWRVEDPADLEPVLKQALEAGEPTLVDIVTQPLDEAAAPVSEWVA</sequence>
<dbReference type="KEGG" id="meso:BSQ44_06040"/>
<dbReference type="FunFam" id="3.40.50.970:FF:000007">
    <property type="entry name" value="Acetolactate synthase"/>
    <property type="match status" value="1"/>
</dbReference>
<evidence type="ECO:0000259" key="5">
    <source>
        <dbReference type="Pfam" id="PF00205"/>
    </source>
</evidence>
<feature type="domain" description="Thiamine pyrophosphate enzyme N-terminal TPP-binding" evidence="7">
    <location>
        <begin position="11"/>
        <end position="128"/>
    </location>
</feature>
<evidence type="ECO:0000259" key="7">
    <source>
        <dbReference type="Pfam" id="PF02776"/>
    </source>
</evidence>
<dbReference type="InterPro" id="IPR000399">
    <property type="entry name" value="TPP-bd_CS"/>
</dbReference>
<dbReference type="GO" id="GO:0000287">
    <property type="term" value="F:magnesium ion binding"/>
    <property type="evidence" value="ECO:0007669"/>
    <property type="project" value="InterPro"/>
</dbReference>
<feature type="domain" description="Thiamine pyrophosphate enzyme TPP-binding" evidence="6">
    <location>
        <begin position="411"/>
        <end position="550"/>
    </location>
</feature>
<dbReference type="STRING" id="1670800.BSQ44_06040"/>
<comment type="similarity">
    <text evidence="2 4">Belongs to the TPP enzyme family.</text>
</comment>
<evidence type="ECO:0000256" key="2">
    <source>
        <dbReference type="ARBA" id="ARBA00007812"/>
    </source>
</evidence>
<evidence type="ECO:0000256" key="4">
    <source>
        <dbReference type="RuleBase" id="RU362132"/>
    </source>
</evidence>
<dbReference type="GO" id="GO:0009097">
    <property type="term" value="P:isoleucine biosynthetic process"/>
    <property type="evidence" value="ECO:0007669"/>
    <property type="project" value="TreeGrafter"/>
</dbReference>
<comment type="cofactor">
    <cofactor evidence="1">
        <name>thiamine diphosphate</name>
        <dbReference type="ChEBI" id="CHEBI:58937"/>
    </cofactor>
</comment>
<dbReference type="CDD" id="cd00568">
    <property type="entry name" value="TPP_enzymes"/>
    <property type="match status" value="1"/>
</dbReference>
<dbReference type="Pfam" id="PF02776">
    <property type="entry name" value="TPP_enzyme_N"/>
    <property type="match status" value="1"/>
</dbReference>
<dbReference type="InterPro" id="IPR012000">
    <property type="entry name" value="Thiamin_PyroP_enz_cen_dom"/>
</dbReference>
<protein>
    <submittedName>
        <fullName evidence="8">Acetolactate synthase</fullName>
    </submittedName>
</protein>
<proteinExistence type="inferred from homology"/>
<dbReference type="InterPro" id="IPR011766">
    <property type="entry name" value="TPP_enzyme_TPP-bd"/>
</dbReference>
<dbReference type="InterPro" id="IPR045229">
    <property type="entry name" value="TPP_enz"/>
</dbReference>
<accession>A0A1L3SYE1</accession>
<dbReference type="OrthoDB" id="4494979at2"/>
<dbReference type="InterPro" id="IPR012001">
    <property type="entry name" value="Thiamin_PyroP_enz_TPP-bd_dom"/>
</dbReference>
<evidence type="ECO:0000313" key="8">
    <source>
        <dbReference type="EMBL" id="APH74439.1"/>
    </source>
</evidence>
<dbReference type="Proteomes" id="UP000182840">
    <property type="component" value="Chromosome"/>
</dbReference>
<dbReference type="PANTHER" id="PTHR18968">
    <property type="entry name" value="THIAMINE PYROPHOSPHATE ENZYMES"/>
    <property type="match status" value="1"/>
</dbReference>
<name>A0A1L3SYE1_9HYPH</name>
<organism evidence="8 9">
    <name type="scientific">Aquibium oceanicum</name>
    <dbReference type="NCBI Taxonomy" id="1670800"/>
    <lineage>
        <taxon>Bacteria</taxon>
        <taxon>Pseudomonadati</taxon>
        <taxon>Pseudomonadota</taxon>
        <taxon>Alphaproteobacteria</taxon>
        <taxon>Hyphomicrobiales</taxon>
        <taxon>Phyllobacteriaceae</taxon>
        <taxon>Aquibium</taxon>
    </lineage>
</organism>
<keyword evidence="9" id="KW-1185">Reference proteome</keyword>
<keyword evidence="3 4" id="KW-0786">Thiamine pyrophosphate</keyword>
<dbReference type="InterPro" id="IPR029061">
    <property type="entry name" value="THDP-binding"/>
</dbReference>
<dbReference type="GO" id="GO:0030976">
    <property type="term" value="F:thiamine pyrophosphate binding"/>
    <property type="evidence" value="ECO:0007669"/>
    <property type="project" value="InterPro"/>
</dbReference>
<evidence type="ECO:0000256" key="3">
    <source>
        <dbReference type="ARBA" id="ARBA00023052"/>
    </source>
</evidence>
<feature type="domain" description="Thiamine pyrophosphate enzyme central" evidence="5">
    <location>
        <begin position="203"/>
        <end position="339"/>
    </location>
</feature>
<dbReference type="GO" id="GO:0005948">
    <property type="term" value="C:acetolactate synthase complex"/>
    <property type="evidence" value="ECO:0007669"/>
    <property type="project" value="TreeGrafter"/>
</dbReference>
<evidence type="ECO:0000256" key="1">
    <source>
        <dbReference type="ARBA" id="ARBA00001964"/>
    </source>
</evidence>
<evidence type="ECO:0000259" key="6">
    <source>
        <dbReference type="Pfam" id="PF02775"/>
    </source>
</evidence>
<gene>
    <name evidence="8" type="ORF">BSQ44_06040</name>
</gene>
<dbReference type="Gene3D" id="3.40.50.1220">
    <property type="entry name" value="TPP-binding domain"/>
    <property type="match status" value="1"/>
</dbReference>